<dbReference type="KEGG" id="tpro:Ga0080559_TMP3583"/>
<dbReference type="Proteomes" id="UP000186559">
    <property type="component" value="Chromosome"/>
</dbReference>
<dbReference type="STRING" id="1229727.Ga0080559_TMP3583"/>
<accession>A0A1U7D8B8</accession>
<reference evidence="5 6" key="1">
    <citation type="submission" date="2016-03" db="EMBL/GenBank/DDBJ databases">
        <title>Deep-sea bacteria in the southern Pacific.</title>
        <authorList>
            <person name="Tang K."/>
        </authorList>
    </citation>
    <scope>NUCLEOTIDE SEQUENCE [LARGE SCALE GENOMIC DNA]</scope>
    <source>
        <strain evidence="5 6">JLT2016</strain>
    </source>
</reference>
<dbReference type="InterPro" id="IPR035418">
    <property type="entry name" value="AraC-bd_2"/>
</dbReference>
<feature type="domain" description="HTH araC/xylS-type" evidence="4">
    <location>
        <begin position="180"/>
        <end position="281"/>
    </location>
</feature>
<sequence length="290" mass="31825">MTIHTNLLDRPDPRALTLGSLGILRCGEGETQHLNPTDPSGAACYHLVFPLNAPTRFCQAGQTGEVRAGGYVLLRGDRFYDLSSPSDLARWVVTIPARALRDRLVAVDAHVAGRFRANPEMAAFVLRTISSTAHIFQDNRLPPRPEALAAEIVALTALMIGAEDGCDENLSNVGRSRTRQRIMDHIEAHLGDPDLGPDTISRAVRISRSYLYELLAEGNETVSGFIRSRRLQAAYEMLIGDPRGSVAISEVAYRTGFRSPSHFSRSFTRHFHATPRDIRAGAATLSRPAE</sequence>
<dbReference type="Pfam" id="PF14525">
    <property type="entry name" value="AraC_binding_2"/>
    <property type="match status" value="1"/>
</dbReference>
<dbReference type="PANTHER" id="PTHR46796:SF6">
    <property type="entry name" value="ARAC SUBFAMILY"/>
    <property type="match status" value="1"/>
</dbReference>
<dbReference type="PRINTS" id="PR00032">
    <property type="entry name" value="HTHARAC"/>
</dbReference>
<dbReference type="InterPro" id="IPR018060">
    <property type="entry name" value="HTH_AraC"/>
</dbReference>
<dbReference type="InterPro" id="IPR009057">
    <property type="entry name" value="Homeodomain-like_sf"/>
</dbReference>
<dbReference type="InterPro" id="IPR050204">
    <property type="entry name" value="AraC_XylS_family_regulators"/>
</dbReference>
<dbReference type="SMART" id="SM00342">
    <property type="entry name" value="HTH_ARAC"/>
    <property type="match status" value="1"/>
</dbReference>
<evidence type="ECO:0000256" key="1">
    <source>
        <dbReference type="ARBA" id="ARBA00023015"/>
    </source>
</evidence>
<evidence type="ECO:0000256" key="3">
    <source>
        <dbReference type="ARBA" id="ARBA00023163"/>
    </source>
</evidence>
<gene>
    <name evidence="5" type="ORF">Ga0080559_TMP3583</name>
</gene>
<keyword evidence="2 5" id="KW-0238">DNA-binding</keyword>
<evidence type="ECO:0000256" key="2">
    <source>
        <dbReference type="ARBA" id="ARBA00023125"/>
    </source>
</evidence>
<dbReference type="Gene3D" id="1.10.10.60">
    <property type="entry name" value="Homeodomain-like"/>
    <property type="match status" value="1"/>
</dbReference>
<keyword evidence="1" id="KW-0805">Transcription regulation</keyword>
<dbReference type="GO" id="GO:0003700">
    <property type="term" value="F:DNA-binding transcription factor activity"/>
    <property type="evidence" value="ECO:0007669"/>
    <property type="project" value="InterPro"/>
</dbReference>
<protein>
    <submittedName>
        <fullName evidence="5">DNA-binding domain-containing protein, AraC-type</fullName>
    </submittedName>
</protein>
<evidence type="ECO:0000313" key="6">
    <source>
        <dbReference type="Proteomes" id="UP000186559"/>
    </source>
</evidence>
<dbReference type="PANTHER" id="PTHR46796">
    <property type="entry name" value="HTH-TYPE TRANSCRIPTIONAL ACTIVATOR RHAS-RELATED"/>
    <property type="match status" value="1"/>
</dbReference>
<dbReference type="Pfam" id="PF12833">
    <property type="entry name" value="HTH_18"/>
    <property type="match status" value="1"/>
</dbReference>
<proteinExistence type="predicted"/>
<evidence type="ECO:0000259" key="4">
    <source>
        <dbReference type="PROSITE" id="PS01124"/>
    </source>
</evidence>
<dbReference type="InterPro" id="IPR020449">
    <property type="entry name" value="Tscrpt_reg_AraC-type_HTH"/>
</dbReference>
<dbReference type="GO" id="GO:0043565">
    <property type="term" value="F:sequence-specific DNA binding"/>
    <property type="evidence" value="ECO:0007669"/>
    <property type="project" value="InterPro"/>
</dbReference>
<organism evidence="5 6">
    <name type="scientific">Salipiger profundus</name>
    <dbReference type="NCBI Taxonomy" id="1229727"/>
    <lineage>
        <taxon>Bacteria</taxon>
        <taxon>Pseudomonadati</taxon>
        <taxon>Pseudomonadota</taxon>
        <taxon>Alphaproteobacteria</taxon>
        <taxon>Rhodobacterales</taxon>
        <taxon>Roseobacteraceae</taxon>
        <taxon>Salipiger</taxon>
    </lineage>
</organism>
<dbReference type="OrthoDB" id="8004517at2"/>
<dbReference type="SUPFAM" id="SSF46689">
    <property type="entry name" value="Homeodomain-like"/>
    <property type="match status" value="1"/>
</dbReference>
<dbReference type="PROSITE" id="PS01124">
    <property type="entry name" value="HTH_ARAC_FAMILY_2"/>
    <property type="match status" value="1"/>
</dbReference>
<keyword evidence="6" id="KW-1185">Reference proteome</keyword>
<dbReference type="RefSeq" id="WP_076624251.1">
    <property type="nucleotide sequence ID" value="NZ_BMEW01000008.1"/>
</dbReference>
<dbReference type="AlphaFoldDB" id="A0A1U7D8B8"/>
<keyword evidence="3" id="KW-0804">Transcription</keyword>
<dbReference type="EMBL" id="CP014796">
    <property type="protein sequence ID" value="APX24379.1"/>
    <property type="molecule type" value="Genomic_DNA"/>
</dbReference>
<evidence type="ECO:0000313" key="5">
    <source>
        <dbReference type="EMBL" id="APX24379.1"/>
    </source>
</evidence>
<name>A0A1U7D8B8_9RHOB</name>